<dbReference type="Pfam" id="PF00353">
    <property type="entry name" value="HemolysinCabind"/>
    <property type="match status" value="6"/>
</dbReference>
<dbReference type="PRINTS" id="PR00313">
    <property type="entry name" value="CABNDNGRPT"/>
</dbReference>
<evidence type="ECO:0000259" key="9">
    <source>
        <dbReference type="Pfam" id="PF16403"/>
    </source>
</evidence>
<dbReference type="InterPro" id="IPR003995">
    <property type="entry name" value="RTX_toxin_determinant-A"/>
</dbReference>
<dbReference type="InterPro" id="IPR011049">
    <property type="entry name" value="Serralysin-like_metalloprot_C"/>
</dbReference>
<accession>A0A0F9FD21</accession>
<feature type="compositionally biased region" description="Low complexity" evidence="8">
    <location>
        <begin position="530"/>
        <end position="549"/>
    </location>
</feature>
<feature type="compositionally biased region" description="Basic and acidic residues" evidence="8">
    <location>
        <begin position="569"/>
        <end position="596"/>
    </location>
</feature>
<dbReference type="InterPro" id="IPR001343">
    <property type="entry name" value="Hemolysn_Ca-bd"/>
</dbReference>
<dbReference type="Gene3D" id="2.150.10.10">
    <property type="entry name" value="Serralysin-like metalloprotease, C-terminal"/>
    <property type="match status" value="3"/>
</dbReference>
<feature type="non-terminal residue" evidence="10">
    <location>
        <position position="1"/>
    </location>
</feature>
<protein>
    <recommendedName>
        <fullName evidence="9">Pesticidal crystal protein Cry22Aa Ig-like domain-containing protein</fullName>
    </recommendedName>
</protein>
<keyword evidence="5" id="KW-0677">Repeat</keyword>
<dbReference type="InterPro" id="IPR018511">
    <property type="entry name" value="Hemolysin-typ_Ca-bd_CS"/>
</dbReference>
<dbReference type="GO" id="GO:0005509">
    <property type="term" value="F:calcium ion binding"/>
    <property type="evidence" value="ECO:0007669"/>
    <property type="project" value="InterPro"/>
</dbReference>
<dbReference type="EMBL" id="LAZR01030930">
    <property type="protein sequence ID" value="KKL55185.1"/>
    <property type="molecule type" value="Genomic_DNA"/>
</dbReference>
<feature type="domain" description="Pesticidal crystal protein Cry22Aa Ig-like" evidence="9">
    <location>
        <begin position="168"/>
        <end position="240"/>
    </location>
</feature>
<dbReference type="SUPFAM" id="SSF51120">
    <property type="entry name" value="beta-Roll"/>
    <property type="match status" value="3"/>
</dbReference>
<organism evidence="10">
    <name type="scientific">marine sediment metagenome</name>
    <dbReference type="NCBI Taxonomy" id="412755"/>
    <lineage>
        <taxon>unclassified sequences</taxon>
        <taxon>metagenomes</taxon>
        <taxon>ecological metagenomes</taxon>
    </lineage>
</organism>
<name>A0A0F9FD21_9ZZZZ</name>
<dbReference type="PANTHER" id="PTHR38340">
    <property type="entry name" value="S-LAYER PROTEIN"/>
    <property type="match status" value="1"/>
</dbReference>
<dbReference type="AlphaFoldDB" id="A0A0F9FD21"/>
<proteinExistence type="predicted"/>
<reference evidence="10" key="1">
    <citation type="journal article" date="2015" name="Nature">
        <title>Complex archaea that bridge the gap between prokaryotes and eukaryotes.</title>
        <authorList>
            <person name="Spang A."/>
            <person name="Saw J.H."/>
            <person name="Jorgensen S.L."/>
            <person name="Zaremba-Niedzwiedzka K."/>
            <person name="Martijn J."/>
            <person name="Lind A.E."/>
            <person name="van Eijk R."/>
            <person name="Schleper C."/>
            <person name="Guy L."/>
            <person name="Ettema T.J."/>
        </authorList>
    </citation>
    <scope>NUCLEOTIDE SEQUENCE</scope>
</reference>
<gene>
    <name evidence="10" type="ORF">LCGC14_2257940</name>
</gene>
<feature type="compositionally biased region" description="Pro residues" evidence="8">
    <location>
        <begin position="550"/>
        <end position="567"/>
    </location>
</feature>
<evidence type="ECO:0000256" key="5">
    <source>
        <dbReference type="ARBA" id="ARBA00022737"/>
    </source>
</evidence>
<keyword evidence="3" id="KW-0964">Secreted</keyword>
<sequence>GTITELSSLQYDGSTGQQDIYSLVQVDSDTIVLVNGNRTSSSTSLKTLDISAAGIITEVESLYLFNGLLTVGNDPFIKLDSGVFALSYTSLDGDAIKIFTVSPDGTNITEILTSNDVNSNLSKHSLIQVDSDTLVLSGIIGRGNGSWDAIIKTFDFSIIINDDIPPEITLLGNNTVNIDVDSTYTEAGAIALDNIDGDITSSIVITGSVDTSTEGTYHLYYDVSDSSGNPATQVIRTIGVHPFVLECPEPESHYNIIYGTEGNDRIDGTHRDDLIFGYGGNDIITGDYGNDCIYGGEGNDTISGEYGNDTLRGGYGDDHILGNEGNDSIYGGNGEDDISGNEGNDYVSGGGDDDTIYGNEGNDYLNGAGGNDYIKGNEGDDNIHGNQGDDYLFAGTGYDTLYGDSDLDICQINGESEDTTVSCETIEYGKITTITDCNEDSSHYNTIIGTEGDDVIDGTDGDDLIFGLGGNDTINGNSGNDCIYGGNGNDTIDGNSYLINPDQGLISPGVAPAPAAPGAAIPEIPTAAPVEAPKAVPEPARPAEAAPAAPVTPPPAPPAAEAPPVAPEKPAKPEKAEPRRYTEAEERDLRREQAPE</sequence>
<evidence type="ECO:0000313" key="10">
    <source>
        <dbReference type="EMBL" id="KKL55185.1"/>
    </source>
</evidence>
<dbReference type="InterPro" id="IPR013783">
    <property type="entry name" value="Ig-like_fold"/>
</dbReference>
<dbReference type="GO" id="GO:0005576">
    <property type="term" value="C:extracellular region"/>
    <property type="evidence" value="ECO:0007669"/>
    <property type="project" value="UniProtKB-SubCell"/>
</dbReference>
<keyword evidence="4" id="KW-0800">Toxin</keyword>
<evidence type="ECO:0000256" key="1">
    <source>
        <dbReference type="ARBA" id="ARBA00004370"/>
    </source>
</evidence>
<evidence type="ECO:0000256" key="3">
    <source>
        <dbReference type="ARBA" id="ARBA00022525"/>
    </source>
</evidence>
<keyword evidence="6" id="KW-0843">Virulence</keyword>
<dbReference type="PRINTS" id="PR01488">
    <property type="entry name" value="RTXTOXINA"/>
</dbReference>
<dbReference type="PROSITE" id="PS00330">
    <property type="entry name" value="HEMOLYSIN_CALCIUM"/>
    <property type="match status" value="3"/>
</dbReference>
<evidence type="ECO:0000256" key="6">
    <source>
        <dbReference type="ARBA" id="ARBA00023026"/>
    </source>
</evidence>
<comment type="caution">
    <text evidence="10">The sequence shown here is derived from an EMBL/GenBank/DDBJ whole genome shotgun (WGS) entry which is preliminary data.</text>
</comment>
<feature type="region of interest" description="Disordered" evidence="8">
    <location>
        <begin position="530"/>
        <end position="596"/>
    </location>
</feature>
<dbReference type="Pfam" id="PF16403">
    <property type="entry name" value="Bact_surface_Ig-like"/>
    <property type="match status" value="1"/>
</dbReference>
<dbReference type="InterPro" id="IPR050557">
    <property type="entry name" value="RTX_toxin/Mannuronan_C5-epim"/>
</dbReference>
<feature type="non-terminal residue" evidence="10">
    <location>
        <position position="596"/>
    </location>
</feature>
<dbReference type="GO" id="GO:0016020">
    <property type="term" value="C:membrane"/>
    <property type="evidence" value="ECO:0007669"/>
    <property type="project" value="UniProtKB-SubCell"/>
</dbReference>
<dbReference type="Gene3D" id="2.60.40.10">
    <property type="entry name" value="Immunoglobulins"/>
    <property type="match status" value="1"/>
</dbReference>
<evidence type="ECO:0000256" key="8">
    <source>
        <dbReference type="SAM" id="MobiDB-lite"/>
    </source>
</evidence>
<dbReference type="GO" id="GO:0090729">
    <property type="term" value="F:toxin activity"/>
    <property type="evidence" value="ECO:0007669"/>
    <property type="project" value="UniProtKB-KW"/>
</dbReference>
<keyword evidence="7" id="KW-0472">Membrane</keyword>
<comment type="subcellular location">
    <subcellularLocation>
        <location evidence="1">Membrane</location>
    </subcellularLocation>
    <subcellularLocation>
        <location evidence="2">Secreted</location>
    </subcellularLocation>
</comment>
<dbReference type="InterPro" id="IPR032179">
    <property type="entry name" value="Cry22Aa_Ig-like"/>
</dbReference>
<evidence type="ECO:0000256" key="4">
    <source>
        <dbReference type="ARBA" id="ARBA00022656"/>
    </source>
</evidence>
<dbReference type="PANTHER" id="PTHR38340:SF1">
    <property type="entry name" value="S-LAYER PROTEIN"/>
    <property type="match status" value="1"/>
</dbReference>
<evidence type="ECO:0000256" key="2">
    <source>
        <dbReference type="ARBA" id="ARBA00004613"/>
    </source>
</evidence>
<evidence type="ECO:0000256" key="7">
    <source>
        <dbReference type="ARBA" id="ARBA00023136"/>
    </source>
</evidence>
<feature type="region of interest" description="Disordered" evidence="8">
    <location>
        <begin position="330"/>
        <end position="360"/>
    </location>
</feature>